<feature type="transmembrane region" description="Helical" evidence="6">
    <location>
        <begin position="338"/>
        <end position="368"/>
    </location>
</feature>
<feature type="transmembrane region" description="Helical" evidence="6">
    <location>
        <begin position="109"/>
        <end position="126"/>
    </location>
</feature>
<reference evidence="8 9" key="1">
    <citation type="submission" date="2013-02" db="EMBL/GenBank/DDBJ databases">
        <authorList>
            <person name="Fiebig A."/>
            <person name="Goeker M."/>
            <person name="Klenk H.-P.P."/>
        </authorList>
    </citation>
    <scope>NUCLEOTIDE SEQUENCE [LARGE SCALE GENOMIC DNA]</scope>
    <source>
        <strain evidence="8 9">DSM 19309</strain>
    </source>
</reference>
<feature type="transmembrane region" description="Helical" evidence="6">
    <location>
        <begin position="210"/>
        <end position="230"/>
    </location>
</feature>
<evidence type="ECO:0000256" key="1">
    <source>
        <dbReference type="ARBA" id="ARBA00004141"/>
    </source>
</evidence>
<evidence type="ECO:0000256" key="6">
    <source>
        <dbReference type="SAM" id="Phobius"/>
    </source>
</evidence>
<feature type="transmembrane region" description="Helical" evidence="6">
    <location>
        <begin position="258"/>
        <end position="280"/>
    </location>
</feature>
<dbReference type="EMBL" id="AOSK01000135">
    <property type="protein sequence ID" value="EYD72111.1"/>
    <property type="molecule type" value="Genomic_DNA"/>
</dbReference>
<dbReference type="Pfam" id="PF00916">
    <property type="entry name" value="Sulfate_transp"/>
    <property type="match status" value="1"/>
</dbReference>
<dbReference type="GO" id="GO:0016020">
    <property type="term" value="C:membrane"/>
    <property type="evidence" value="ECO:0007669"/>
    <property type="project" value="UniProtKB-SubCell"/>
</dbReference>
<keyword evidence="9" id="KW-1185">Reference proteome</keyword>
<gene>
    <name evidence="8" type="ORF">Rumeso_04881</name>
</gene>
<evidence type="ECO:0000256" key="2">
    <source>
        <dbReference type="ARBA" id="ARBA00022692"/>
    </source>
</evidence>
<dbReference type="InterPro" id="IPR001902">
    <property type="entry name" value="SLC26A/SulP_fam"/>
</dbReference>
<dbReference type="InterPro" id="IPR011547">
    <property type="entry name" value="SLC26A/SulP_dom"/>
</dbReference>
<dbReference type="AlphaFoldDB" id="A0A017HCM0"/>
<keyword evidence="2 6" id="KW-0812">Transmembrane</keyword>
<accession>A0A017HCM0</accession>
<evidence type="ECO:0000313" key="8">
    <source>
        <dbReference type="EMBL" id="EYD72111.1"/>
    </source>
</evidence>
<dbReference type="GO" id="GO:0055085">
    <property type="term" value="P:transmembrane transport"/>
    <property type="evidence" value="ECO:0007669"/>
    <property type="project" value="InterPro"/>
</dbReference>
<dbReference type="HOGENOM" id="CLU_003182_13_1_5"/>
<organism evidence="8 9">
    <name type="scientific">Rubellimicrobium mesophilum DSM 19309</name>
    <dbReference type="NCBI Taxonomy" id="442562"/>
    <lineage>
        <taxon>Bacteria</taxon>
        <taxon>Pseudomonadati</taxon>
        <taxon>Pseudomonadota</taxon>
        <taxon>Alphaproteobacteria</taxon>
        <taxon>Rhodobacterales</taxon>
        <taxon>Roseobacteraceae</taxon>
        <taxon>Rubellimicrobium</taxon>
    </lineage>
</organism>
<keyword evidence="3 6" id="KW-1133">Transmembrane helix</keyword>
<protein>
    <submittedName>
        <fullName evidence="8">Sulfate permease</fullName>
    </submittedName>
</protein>
<sequence>MMKARGMGRPAQAIMLQQPKIVTTLQGYDAAQMRADVLAGITVAMVAIPLSLAIAIASGAPPGTGLVTAVVAGFLISALGGSRVQIGGPTGAFIVVVAGVVTAHGLDGLVAATFLAGVILVLAGLLRAGALMALVPGAVVEGFTIGIAAIIAGSQLKDLFGLHLAHDPADLLEKLPALWAARDTLNGPALVVGLFTIAMIVLLRWLAPRLPGLIVALALGSVLAALLPGVETLGDRFGALPSTLPAPQVPDLSRIGELLPSAFIIAFLAGIESLLSATVADRLIQGRHRANAELIAQGAANLGSALFGGLPATGAIARTATNVRAGGKTPVAGMIHAVVVLIVMMLAAPLAARLAMPALAGLLMITAWNMAEPRRWPSYWRNPWPERALLLVTLVLTVAVDLTVAIGTGVALGLVIRAWRHRPGHRAEPDSPGPEEAAPDVHL</sequence>
<evidence type="ECO:0000256" key="3">
    <source>
        <dbReference type="ARBA" id="ARBA00022989"/>
    </source>
</evidence>
<feature type="transmembrane region" description="Helical" evidence="6">
    <location>
        <begin position="37"/>
        <end position="57"/>
    </location>
</feature>
<feature type="transmembrane region" description="Helical" evidence="6">
    <location>
        <begin position="86"/>
        <end position="103"/>
    </location>
</feature>
<dbReference type="PANTHER" id="PTHR11814">
    <property type="entry name" value="SULFATE TRANSPORTER"/>
    <property type="match status" value="1"/>
</dbReference>
<evidence type="ECO:0000256" key="5">
    <source>
        <dbReference type="SAM" id="MobiDB-lite"/>
    </source>
</evidence>
<feature type="transmembrane region" description="Helical" evidence="6">
    <location>
        <begin position="185"/>
        <end position="203"/>
    </location>
</feature>
<name>A0A017HCM0_9RHOB</name>
<evidence type="ECO:0000259" key="7">
    <source>
        <dbReference type="Pfam" id="PF00916"/>
    </source>
</evidence>
<feature type="region of interest" description="Disordered" evidence="5">
    <location>
        <begin position="424"/>
        <end position="443"/>
    </location>
</feature>
<feature type="domain" description="SLC26A/SulP transporter" evidence="7">
    <location>
        <begin position="34"/>
        <end position="381"/>
    </location>
</feature>
<dbReference type="PATRIC" id="fig|442562.3.peg.4804"/>
<keyword evidence="4 6" id="KW-0472">Membrane</keyword>
<comment type="caution">
    <text evidence="8">The sequence shown here is derived from an EMBL/GenBank/DDBJ whole genome shotgun (WGS) entry which is preliminary data.</text>
</comment>
<evidence type="ECO:0000313" key="9">
    <source>
        <dbReference type="Proteomes" id="UP000019666"/>
    </source>
</evidence>
<feature type="transmembrane region" description="Helical" evidence="6">
    <location>
        <begin position="63"/>
        <end position="79"/>
    </location>
</feature>
<feature type="transmembrane region" description="Helical" evidence="6">
    <location>
        <begin position="133"/>
        <end position="152"/>
    </location>
</feature>
<dbReference type="STRING" id="442562.Rumeso_04881"/>
<dbReference type="Proteomes" id="UP000019666">
    <property type="component" value="Unassembled WGS sequence"/>
</dbReference>
<feature type="transmembrane region" description="Helical" evidence="6">
    <location>
        <begin position="388"/>
        <end position="416"/>
    </location>
</feature>
<evidence type="ECO:0000256" key="4">
    <source>
        <dbReference type="ARBA" id="ARBA00023136"/>
    </source>
</evidence>
<proteinExistence type="predicted"/>
<comment type="subcellular location">
    <subcellularLocation>
        <location evidence="1">Membrane</location>
        <topology evidence="1">Multi-pass membrane protein</topology>
    </subcellularLocation>
</comment>